<dbReference type="InterPro" id="IPR013562">
    <property type="entry name" value="TmcA/NAT10_N"/>
</dbReference>
<dbReference type="GO" id="GO:0051391">
    <property type="term" value="P:tRNA acetylation"/>
    <property type="evidence" value="ECO:0007669"/>
    <property type="project" value="InterPro"/>
</dbReference>
<dbReference type="Pfam" id="PF13718">
    <property type="entry name" value="GNAT_acetyltr_2"/>
    <property type="match status" value="2"/>
</dbReference>
<organism evidence="13">
    <name type="scientific">hydrothermal vent metagenome</name>
    <dbReference type="NCBI Taxonomy" id="652676"/>
    <lineage>
        <taxon>unclassified sequences</taxon>
        <taxon>metagenomes</taxon>
        <taxon>ecological metagenomes</taxon>
    </lineage>
</organism>
<dbReference type="Pfam" id="PF05127">
    <property type="entry name" value="NAT10_TcmA_helicase"/>
    <property type="match status" value="1"/>
</dbReference>
<dbReference type="PANTHER" id="PTHR10925:SF5">
    <property type="entry name" value="RNA CYTIDINE ACETYLTRANSFERASE"/>
    <property type="match status" value="1"/>
</dbReference>
<dbReference type="InterPro" id="IPR038321">
    <property type="entry name" value="TmcA_C_sf"/>
</dbReference>
<keyword evidence="8 13" id="KW-0012">Acyltransferase</keyword>
<keyword evidence="3 13" id="KW-0808">Transferase</keyword>
<dbReference type="Pfam" id="PF17176">
    <property type="entry name" value="tRNA_bind_3"/>
    <property type="match status" value="1"/>
</dbReference>
<dbReference type="InterPro" id="IPR027417">
    <property type="entry name" value="P-loop_NTPase"/>
</dbReference>
<keyword evidence="1" id="KW-0963">Cytoplasm</keyword>
<evidence type="ECO:0000256" key="6">
    <source>
        <dbReference type="ARBA" id="ARBA00022840"/>
    </source>
</evidence>
<dbReference type="EMBL" id="UOFK01000041">
    <property type="protein sequence ID" value="VAW73783.1"/>
    <property type="molecule type" value="Genomic_DNA"/>
</dbReference>
<dbReference type="EC" id="2.3.1.193" evidence="13"/>
<dbReference type="SUPFAM" id="SSF52540">
    <property type="entry name" value="P-loop containing nucleoside triphosphate hydrolases"/>
    <property type="match status" value="1"/>
</dbReference>
<evidence type="ECO:0000256" key="5">
    <source>
        <dbReference type="ARBA" id="ARBA00022741"/>
    </source>
</evidence>
<keyword evidence="5" id="KW-0547">Nucleotide-binding</keyword>
<dbReference type="InterPro" id="IPR007807">
    <property type="entry name" value="TcmA/NAT10_helicase"/>
</dbReference>
<evidence type="ECO:0000259" key="12">
    <source>
        <dbReference type="Pfam" id="PF17176"/>
    </source>
</evidence>
<feature type="domain" description="TcmA/NAT10 helicase" evidence="9">
    <location>
        <begin position="219"/>
        <end position="374"/>
    </location>
</feature>
<dbReference type="Gene3D" id="3.40.630.30">
    <property type="match status" value="1"/>
</dbReference>
<dbReference type="InterPro" id="IPR032672">
    <property type="entry name" value="TmcA/NAT10/Kre33"/>
</dbReference>
<sequence>MSTSNRNDIDPALLENIKAAIAQASDRQHRCTVVFAGDRDTSRSIVSRLLAESGYYDIACYSDQVPRRQRDCFSTAAFNLLGNEIDVLVFDAWAGFDPNAFGALTGSIRAGGMLILLVPTLDAWSAYKDPQNQRIAVFPLAAGDVSGRFLQRLAETIAQDKHSLLVEQGHIKHSPLLLDAPAAGSEVAVKDKACVTLDQQRAVEAIIKVATGHRRRPLVLVSDRGRGKSAAFGIAAARLIQQGKQHIVVTAPRREAAETSLQHARQLLVASKSPSFIAPNELLKLTLPVDLVLVDEAAAIPGPLLEALLKRFNRIAFATTVHGYEGTGRGFALRFSRLLDQYTNSWKLLQMQTPIRWAPDDPLEQLVFRMLALDAEPAQADCFDNQQDASRYELQLLNRDALAANEPLLLEIFGLLVQAHYRTQPMDLRHLLDGPNLTVYVLTAGGHVAATALVASEGGFKTQVTEAIWAGRSRPHGHLLPEALSAHLGLMSAPELRAARVMRLAVHPALQRRGLGSRLVREITAGVIGQGYDYLGTSFGATPELLDFWQQLDWLPVRVSIRKGASSGSHSALLLKPLTQAGHDLQQAARQRFFAQFPDQLSDSLCALEPALVAALLRQADTFAPALDTADIDDLRAFAYANRLAEVTIGSLWRFTMSRCMQGQGIALSGITAMQRDLLIARVLQKRSWSVCAQLAGLSGRKQALQALRDTVSELL</sequence>
<protein>
    <submittedName>
        <fullName evidence="13">tRNA cytosine(34) acetyltransferase</fullName>
        <ecNumber evidence="13">2.3.1.193</ecNumber>
    </submittedName>
</protein>
<accession>A0A3B0YBU7</accession>
<reference evidence="13" key="1">
    <citation type="submission" date="2018-06" db="EMBL/GenBank/DDBJ databases">
        <authorList>
            <person name="Zhirakovskaya E."/>
        </authorList>
    </citation>
    <scope>NUCLEOTIDE SEQUENCE</scope>
</reference>
<evidence type="ECO:0000259" key="9">
    <source>
        <dbReference type="Pfam" id="PF05127"/>
    </source>
</evidence>
<dbReference type="GO" id="GO:1990883">
    <property type="term" value="F:18S rRNA cytidine N-acetyltransferase activity"/>
    <property type="evidence" value="ECO:0007669"/>
    <property type="project" value="TreeGrafter"/>
</dbReference>
<dbReference type="GO" id="GO:0005524">
    <property type="term" value="F:ATP binding"/>
    <property type="evidence" value="ECO:0007669"/>
    <property type="project" value="UniProtKB-KW"/>
</dbReference>
<evidence type="ECO:0000259" key="10">
    <source>
        <dbReference type="Pfam" id="PF08351"/>
    </source>
</evidence>
<evidence type="ECO:0000256" key="8">
    <source>
        <dbReference type="ARBA" id="ARBA00023315"/>
    </source>
</evidence>
<keyword evidence="6" id="KW-0067">ATP-binding</keyword>
<dbReference type="GO" id="GO:0000049">
    <property type="term" value="F:tRNA binding"/>
    <property type="evidence" value="ECO:0007669"/>
    <property type="project" value="UniProtKB-KW"/>
</dbReference>
<dbReference type="Gene3D" id="3.40.50.300">
    <property type="entry name" value="P-loop containing nucleotide triphosphate hydrolases"/>
    <property type="match status" value="1"/>
</dbReference>
<dbReference type="InterPro" id="IPR016181">
    <property type="entry name" value="Acyl_CoA_acyltransferase"/>
</dbReference>
<dbReference type="GO" id="GO:1904812">
    <property type="term" value="P:rRNA acetylation involved in maturation of SSU-rRNA"/>
    <property type="evidence" value="ECO:0007669"/>
    <property type="project" value="TreeGrafter"/>
</dbReference>
<evidence type="ECO:0000313" key="13">
    <source>
        <dbReference type="EMBL" id="VAW73783.1"/>
    </source>
</evidence>
<dbReference type="InterPro" id="IPR033442">
    <property type="entry name" value="TmcA_tRNA_bind"/>
</dbReference>
<feature type="domain" description="TmcA/NAT10 N-terminal" evidence="10">
    <location>
        <begin position="12"/>
        <end position="168"/>
    </location>
</feature>
<evidence type="ECO:0000256" key="4">
    <source>
        <dbReference type="ARBA" id="ARBA00022694"/>
    </source>
</evidence>
<dbReference type="PANTHER" id="PTHR10925">
    <property type="entry name" value="N-ACETYLTRANSFERASE 10"/>
    <property type="match status" value="1"/>
</dbReference>
<dbReference type="AlphaFoldDB" id="A0A3B0YBU7"/>
<dbReference type="SUPFAM" id="SSF55729">
    <property type="entry name" value="Acyl-CoA N-acyltransferases (Nat)"/>
    <property type="match status" value="1"/>
</dbReference>
<dbReference type="Pfam" id="PF08351">
    <property type="entry name" value="TmcA_N"/>
    <property type="match status" value="1"/>
</dbReference>
<keyword evidence="2" id="KW-0820">tRNA-binding</keyword>
<feature type="domain" description="tRNA(Met) cytidine acetyltransferase TmcA tRNA-binding" evidence="12">
    <location>
        <begin position="619"/>
        <end position="716"/>
    </location>
</feature>
<dbReference type="HAMAP" id="MF_01886">
    <property type="entry name" value="tRNA_acetyltr_TmcA"/>
    <property type="match status" value="1"/>
</dbReference>
<evidence type="ECO:0000256" key="2">
    <source>
        <dbReference type="ARBA" id="ARBA00022555"/>
    </source>
</evidence>
<evidence type="ECO:0000259" key="11">
    <source>
        <dbReference type="Pfam" id="PF13718"/>
    </source>
</evidence>
<dbReference type="Gene3D" id="3.40.50.11040">
    <property type="match status" value="1"/>
</dbReference>
<evidence type="ECO:0000256" key="7">
    <source>
        <dbReference type="ARBA" id="ARBA00022884"/>
    </source>
</evidence>
<name>A0A3B0YBU7_9ZZZZ</name>
<dbReference type="Gene3D" id="1.20.120.890">
    <property type="entry name" value="tRNA(Met) cytidine acetyltransferase, tail domain"/>
    <property type="match status" value="1"/>
</dbReference>
<gene>
    <name evidence="13" type="ORF">MNBD_GAMMA13-523</name>
</gene>
<feature type="domain" description="N-acetyltransferase" evidence="11">
    <location>
        <begin position="532"/>
        <end position="578"/>
    </location>
</feature>
<dbReference type="GO" id="GO:0051392">
    <property type="term" value="F:tRNA cytidine N4-acetyltransferase activity"/>
    <property type="evidence" value="ECO:0007669"/>
    <property type="project" value="InterPro"/>
</dbReference>
<dbReference type="InterPro" id="IPR000182">
    <property type="entry name" value="GNAT_dom"/>
</dbReference>
<dbReference type="GO" id="GO:0002101">
    <property type="term" value="P:tRNA wobble cytosine modification"/>
    <property type="evidence" value="ECO:0007669"/>
    <property type="project" value="InterPro"/>
</dbReference>
<dbReference type="CDD" id="cd04301">
    <property type="entry name" value="NAT_SF"/>
    <property type="match status" value="1"/>
</dbReference>
<keyword evidence="4" id="KW-0819">tRNA processing</keyword>
<dbReference type="InterPro" id="IPR024914">
    <property type="entry name" value="tRNA_acetyltr_TmcA"/>
</dbReference>
<proteinExistence type="inferred from homology"/>
<feature type="domain" description="N-acetyltransferase" evidence="11">
    <location>
        <begin position="412"/>
        <end position="524"/>
    </location>
</feature>
<keyword evidence="7" id="KW-0694">RNA-binding</keyword>
<evidence type="ECO:0000256" key="3">
    <source>
        <dbReference type="ARBA" id="ARBA00022679"/>
    </source>
</evidence>
<evidence type="ECO:0000256" key="1">
    <source>
        <dbReference type="ARBA" id="ARBA00022490"/>
    </source>
</evidence>